<dbReference type="PANTHER" id="PTHR11132">
    <property type="entry name" value="SOLUTE CARRIER FAMILY 35"/>
    <property type="match status" value="1"/>
</dbReference>
<dbReference type="Pfam" id="PF03151">
    <property type="entry name" value="TPT"/>
    <property type="match status" value="1"/>
</dbReference>
<evidence type="ECO:0000256" key="4">
    <source>
        <dbReference type="ARBA" id="ARBA00023136"/>
    </source>
</evidence>
<organism evidence="8 9">
    <name type="scientific">Sistotremastrum suecicum HHB10207 ss-3</name>
    <dbReference type="NCBI Taxonomy" id="1314776"/>
    <lineage>
        <taxon>Eukaryota</taxon>
        <taxon>Fungi</taxon>
        <taxon>Dikarya</taxon>
        <taxon>Basidiomycota</taxon>
        <taxon>Agaricomycotina</taxon>
        <taxon>Agaricomycetes</taxon>
        <taxon>Sistotremastrales</taxon>
        <taxon>Sistotremastraceae</taxon>
        <taxon>Sistotremastrum</taxon>
    </lineage>
</organism>
<gene>
    <name evidence="8" type="ORF">SISSUDRAFT_978369</name>
</gene>
<reference evidence="8 9" key="1">
    <citation type="journal article" date="2016" name="Mol. Biol. Evol.">
        <title>Comparative Genomics of Early-Diverging Mushroom-Forming Fungi Provides Insights into the Origins of Lignocellulose Decay Capabilities.</title>
        <authorList>
            <person name="Nagy L.G."/>
            <person name="Riley R."/>
            <person name="Tritt A."/>
            <person name="Adam C."/>
            <person name="Daum C."/>
            <person name="Floudas D."/>
            <person name="Sun H."/>
            <person name="Yadav J.S."/>
            <person name="Pangilinan J."/>
            <person name="Larsson K.H."/>
            <person name="Matsuura K."/>
            <person name="Barry K."/>
            <person name="Labutti K."/>
            <person name="Kuo R."/>
            <person name="Ohm R.A."/>
            <person name="Bhattacharya S.S."/>
            <person name="Shirouzu T."/>
            <person name="Yoshinaga Y."/>
            <person name="Martin F.M."/>
            <person name="Grigoriev I.V."/>
            <person name="Hibbett D.S."/>
        </authorList>
    </citation>
    <scope>NUCLEOTIDE SEQUENCE [LARGE SCALE GENOMIC DNA]</scope>
    <source>
        <strain evidence="8 9">HHB10207 ss-3</strain>
    </source>
</reference>
<feature type="region of interest" description="Disordered" evidence="5">
    <location>
        <begin position="1"/>
        <end position="24"/>
    </location>
</feature>
<dbReference type="InterPro" id="IPR004853">
    <property type="entry name" value="Sugar_P_trans_dom"/>
</dbReference>
<feature type="transmembrane region" description="Helical" evidence="6">
    <location>
        <begin position="35"/>
        <end position="51"/>
    </location>
</feature>
<keyword evidence="4 6" id="KW-0472">Membrane</keyword>
<evidence type="ECO:0000259" key="7">
    <source>
        <dbReference type="Pfam" id="PF03151"/>
    </source>
</evidence>
<proteinExistence type="predicted"/>
<dbReference type="OrthoDB" id="10261634at2759"/>
<feature type="compositionally biased region" description="Pro residues" evidence="5">
    <location>
        <begin position="7"/>
        <end position="16"/>
    </location>
</feature>
<feature type="transmembrane region" description="Helical" evidence="6">
    <location>
        <begin position="263"/>
        <end position="282"/>
    </location>
</feature>
<dbReference type="Proteomes" id="UP000076798">
    <property type="component" value="Unassembled WGS sequence"/>
</dbReference>
<evidence type="ECO:0000256" key="5">
    <source>
        <dbReference type="SAM" id="MobiDB-lite"/>
    </source>
</evidence>
<name>A0A166I2K9_9AGAM</name>
<evidence type="ECO:0000256" key="1">
    <source>
        <dbReference type="ARBA" id="ARBA00004141"/>
    </source>
</evidence>
<evidence type="ECO:0000313" key="9">
    <source>
        <dbReference type="Proteomes" id="UP000076798"/>
    </source>
</evidence>
<feature type="region of interest" description="Disordered" evidence="5">
    <location>
        <begin position="398"/>
        <end position="425"/>
    </location>
</feature>
<feature type="region of interest" description="Disordered" evidence="5">
    <location>
        <begin position="347"/>
        <end position="366"/>
    </location>
</feature>
<feature type="transmembrane region" description="Helical" evidence="6">
    <location>
        <begin position="63"/>
        <end position="87"/>
    </location>
</feature>
<feature type="domain" description="Sugar phosphate transporter" evidence="7">
    <location>
        <begin position="38"/>
        <end position="333"/>
    </location>
</feature>
<sequence length="425" mass="46386">MRLAPAHPHPPPPPPRPDARARLASDPPPWTDGPVFWLILYFFFNLGLTLYNKSVLVRFPFPYSLTALHALFSSIGSYSSLSIGAFTPARLSSRQSFSLLLFSFLYTLNIAVSNISLQLVTIPFHQVVRASTPIFTLLLSVSLLGSKFSSKKLMSLLPVMAGVGFATYGDYYFTLYGLLLTLLGTLLASLKTVATNILQSPPSTLTTHGSISSFRLETKLHPLDLLFRMSPLAFIQCVLAAHFTGELDRVRAFGAVEMTRARLLALCVNGAIAFGLNVVSFTANKKTGPLTMTVAANVKQVLTILLAVLIFNLSLSPTNAIGIILTLVGGAWYAFCEYREKTSKSSSIALPSTPSLLSSSSTSISTSNSLGWLKVRVPESMSWITRWLNGSRSKERSVGILGHHSPHPHSPRKESISGEKEKWSR</sequence>
<comment type="subcellular location">
    <subcellularLocation>
        <location evidence="1">Membrane</location>
        <topology evidence="1">Multi-pass membrane protein</topology>
    </subcellularLocation>
</comment>
<dbReference type="InterPro" id="IPR037185">
    <property type="entry name" value="EmrE-like"/>
</dbReference>
<protein>
    <submittedName>
        <fullName evidence="8">TPT-domain-containing protein</fullName>
    </submittedName>
</protein>
<feature type="transmembrane region" description="Helical" evidence="6">
    <location>
        <begin position="99"/>
        <end position="120"/>
    </location>
</feature>
<feature type="compositionally biased region" description="Basic and acidic residues" evidence="5">
    <location>
        <begin position="411"/>
        <end position="425"/>
    </location>
</feature>
<evidence type="ECO:0000256" key="6">
    <source>
        <dbReference type="SAM" id="Phobius"/>
    </source>
</evidence>
<evidence type="ECO:0000256" key="3">
    <source>
        <dbReference type="ARBA" id="ARBA00022989"/>
    </source>
</evidence>
<keyword evidence="2 6" id="KW-0812">Transmembrane</keyword>
<dbReference type="AlphaFoldDB" id="A0A166I2K9"/>
<keyword evidence="9" id="KW-1185">Reference proteome</keyword>
<dbReference type="SUPFAM" id="SSF103481">
    <property type="entry name" value="Multidrug resistance efflux transporter EmrE"/>
    <property type="match status" value="2"/>
</dbReference>
<keyword evidence="3 6" id="KW-1133">Transmembrane helix</keyword>
<dbReference type="GO" id="GO:0016020">
    <property type="term" value="C:membrane"/>
    <property type="evidence" value="ECO:0007669"/>
    <property type="project" value="UniProtKB-SubCell"/>
</dbReference>
<feature type="transmembrane region" description="Helical" evidence="6">
    <location>
        <begin position="170"/>
        <end position="190"/>
    </location>
</feature>
<evidence type="ECO:0000256" key="2">
    <source>
        <dbReference type="ARBA" id="ARBA00022692"/>
    </source>
</evidence>
<feature type="transmembrane region" description="Helical" evidence="6">
    <location>
        <begin position="319"/>
        <end position="336"/>
    </location>
</feature>
<evidence type="ECO:0000313" key="8">
    <source>
        <dbReference type="EMBL" id="KZT43327.1"/>
    </source>
</evidence>
<accession>A0A166I2K9</accession>
<dbReference type="InterPro" id="IPR050186">
    <property type="entry name" value="TPT_transporter"/>
</dbReference>
<feature type="transmembrane region" description="Helical" evidence="6">
    <location>
        <begin position="132"/>
        <end position="150"/>
    </location>
</feature>
<dbReference type="EMBL" id="KV428008">
    <property type="protein sequence ID" value="KZT43327.1"/>
    <property type="molecule type" value="Genomic_DNA"/>
</dbReference>